<evidence type="ECO:0000256" key="1">
    <source>
        <dbReference type="SAM" id="Phobius"/>
    </source>
</evidence>
<dbReference type="OrthoDB" id="5624959at2"/>
<dbReference type="RefSeq" id="WP_050059275.1">
    <property type="nucleotide sequence ID" value="NZ_JACHEK010000004.1"/>
</dbReference>
<dbReference type="EMBL" id="JACHEK010000004">
    <property type="protein sequence ID" value="MBB6144039.1"/>
    <property type="molecule type" value="Genomic_DNA"/>
</dbReference>
<keyword evidence="1" id="KW-1133">Transmembrane helix</keyword>
<feature type="transmembrane region" description="Helical" evidence="1">
    <location>
        <begin position="98"/>
        <end position="117"/>
    </location>
</feature>
<keyword evidence="1" id="KW-0812">Transmembrane</keyword>
<gene>
    <name evidence="2" type="ORF">HNQ77_001991</name>
</gene>
<evidence type="ECO:0000313" key="3">
    <source>
        <dbReference type="Proteomes" id="UP000538666"/>
    </source>
</evidence>
<keyword evidence="3" id="KW-1185">Reference proteome</keyword>
<feature type="transmembrane region" description="Helical" evidence="1">
    <location>
        <begin position="173"/>
        <end position="195"/>
    </location>
</feature>
<comment type="caution">
    <text evidence="2">The sequence shown here is derived from an EMBL/GenBank/DDBJ whole genome shotgun (WGS) entry which is preliminary data.</text>
</comment>
<organism evidence="2 3">
    <name type="scientific">Silvibacterium bohemicum</name>
    <dbReference type="NCBI Taxonomy" id="1577686"/>
    <lineage>
        <taxon>Bacteria</taxon>
        <taxon>Pseudomonadati</taxon>
        <taxon>Acidobacteriota</taxon>
        <taxon>Terriglobia</taxon>
        <taxon>Terriglobales</taxon>
        <taxon>Acidobacteriaceae</taxon>
        <taxon>Silvibacterium</taxon>
    </lineage>
</organism>
<feature type="transmembrane region" description="Helical" evidence="1">
    <location>
        <begin position="123"/>
        <end position="143"/>
    </location>
</feature>
<accession>A0A841JWD1</accession>
<evidence type="ECO:0000313" key="2">
    <source>
        <dbReference type="EMBL" id="MBB6144039.1"/>
    </source>
</evidence>
<keyword evidence="1" id="KW-0472">Membrane</keyword>
<feature type="transmembrane region" description="Helical" evidence="1">
    <location>
        <begin position="57"/>
        <end position="77"/>
    </location>
</feature>
<name>A0A841JWD1_9BACT</name>
<sequence length="206" mass="22039">MTDLNRALADIRNIRRQVAETTEFHGYGPLTLSATAGFALLAGAIQSHYLPEPAAHPAQYVALWLSTGVISAALIAAQMLTRVNRLHSSMADEIVRAAVAQFLPAGITGVILPLVLLHITKDVFWMLPGLWQIIFSLGVFASCRTLPRPMLLAGSWFLLTGMASVSLGDVRALAPATMADSYAVGMALVAAIHYLSARKASVDEDN</sequence>
<feature type="transmembrane region" description="Helical" evidence="1">
    <location>
        <begin position="24"/>
        <end position="45"/>
    </location>
</feature>
<reference evidence="2 3" key="1">
    <citation type="submission" date="2020-08" db="EMBL/GenBank/DDBJ databases">
        <title>Genomic Encyclopedia of Type Strains, Phase IV (KMG-IV): sequencing the most valuable type-strain genomes for metagenomic binning, comparative biology and taxonomic classification.</title>
        <authorList>
            <person name="Goeker M."/>
        </authorList>
    </citation>
    <scope>NUCLEOTIDE SEQUENCE [LARGE SCALE GENOMIC DNA]</scope>
    <source>
        <strain evidence="2 3">DSM 103733</strain>
    </source>
</reference>
<protein>
    <submittedName>
        <fullName evidence="2">Uncharacterized protein</fullName>
    </submittedName>
</protein>
<feature type="transmembrane region" description="Helical" evidence="1">
    <location>
        <begin position="150"/>
        <end position="167"/>
    </location>
</feature>
<dbReference type="AlphaFoldDB" id="A0A841JWD1"/>
<dbReference type="Proteomes" id="UP000538666">
    <property type="component" value="Unassembled WGS sequence"/>
</dbReference>
<proteinExistence type="predicted"/>